<evidence type="ECO:0000313" key="1">
    <source>
        <dbReference type="EMBL" id="ABI81924.2"/>
    </source>
</evidence>
<keyword evidence="2" id="KW-1185">Reference proteome</keyword>
<protein>
    <submittedName>
        <fullName evidence="1">Uncharacterized protein</fullName>
    </submittedName>
</protein>
<evidence type="ECO:0000313" key="2">
    <source>
        <dbReference type="Proteomes" id="UP000002534"/>
    </source>
</evidence>
<dbReference type="EMBL" id="CP000142">
    <property type="protein sequence ID" value="ABI81924.2"/>
    <property type="molecule type" value="Genomic_DNA"/>
</dbReference>
<gene>
    <name evidence="1" type="ordered locus">Pcar_3305</name>
</gene>
<dbReference type="STRING" id="338963.Pcar_3305"/>
<proteinExistence type="predicted"/>
<organism evidence="1 2">
    <name type="scientific">Syntrophotalea carbinolica (strain DSM 2380 / NBRC 103641 / GraBd1)</name>
    <name type="common">Pelobacter carbinolicus</name>
    <dbReference type="NCBI Taxonomy" id="338963"/>
    <lineage>
        <taxon>Bacteria</taxon>
        <taxon>Pseudomonadati</taxon>
        <taxon>Thermodesulfobacteriota</taxon>
        <taxon>Desulfuromonadia</taxon>
        <taxon>Desulfuromonadales</taxon>
        <taxon>Syntrophotaleaceae</taxon>
        <taxon>Syntrophotalea</taxon>
    </lineage>
</organism>
<name>Q0C6L3_SYNC1</name>
<dbReference type="HOGENOM" id="CLU_2718738_0_0_7"/>
<reference evidence="1 2" key="2">
    <citation type="journal article" date="2012" name="BMC Genomics">
        <title>The genome of Pelobacter carbinolicus reveals surprising metabolic capabilities and physiological features.</title>
        <authorList>
            <person name="Aklujkar M."/>
            <person name="Haveman S.A."/>
            <person name="Didonato R.Jr."/>
            <person name="Chertkov O."/>
            <person name="Han C.S."/>
            <person name="Land M.L."/>
            <person name="Brown P."/>
            <person name="Lovley D.R."/>
        </authorList>
    </citation>
    <scope>NUCLEOTIDE SEQUENCE [LARGE SCALE GENOMIC DNA]</scope>
    <source>
        <strain evidence="2">DSM 2380 / NBRC 103641 / GraBd1</strain>
    </source>
</reference>
<accession>Q0C6L3</accession>
<dbReference type="KEGG" id="pca:Pcar_3305"/>
<dbReference type="Proteomes" id="UP000002534">
    <property type="component" value="Chromosome"/>
</dbReference>
<dbReference type="AlphaFoldDB" id="Q0C6L3"/>
<sequence>MIVKPPSFPCGTHLKVQSQDCMIYQTSQFIPAPNVSAYVGIRPYLDKASELISNSLQATLAITCYPPKNKAL</sequence>
<reference evidence="2" key="1">
    <citation type="submission" date="2005-10" db="EMBL/GenBank/DDBJ databases">
        <title>Complete sequence of Pelobacter carbinolicus DSM 2380.</title>
        <authorList>
            <person name="Copeland A."/>
            <person name="Lucas S."/>
            <person name="Lapidus A."/>
            <person name="Barry K."/>
            <person name="Detter J.C."/>
            <person name="Glavina T."/>
            <person name="Hammon N."/>
            <person name="Israni S."/>
            <person name="Pitluck S."/>
            <person name="Chertkov O."/>
            <person name="Schmutz J."/>
            <person name="Larimer F."/>
            <person name="Land M."/>
            <person name="Kyrpides N."/>
            <person name="Ivanova N."/>
            <person name="Richardson P."/>
        </authorList>
    </citation>
    <scope>NUCLEOTIDE SEQUENCE [LARGE SCALE GENOMIC DNA]</scope>
    <source>
        <strain evidence="2">DSM 2380 / NBRC 103641 / GraBd1</strain>
    </source>
</reference>